<keyword evidence="5" id="KW-0479">Metal-binding</keyword>
<organism evidence="13 14">
    <name type="scientific">Isoptericola peretonis</name>
    <dbReference type="NCBI Taxonomy" id="2918523"/>
    <lineage>
        <taxon>Bacteria</taxon>
        <taxon>Bacillati</taxon>
        <taxon>Actinomycetota</taxon>
        <taxon>Actinomycetes</taxon>
        <taxon>Micrococcales</taxon>
        <taxon>Promicromonosporaceae</taxon>
        <taxon>Isoptericola</taxon>
    </lineage>
</organism>
<dbReference type="EMBL" id="JALQCY010000004">
    <property type="protein sequence ID" value="MCK9795002.1"/>
    <property type="molecule type" value="Genomic_DNA"/>
</dbReference>
<feature type="domain" description="Mannose-6-phosphate isomerase cupin" evidence="12">
    <location>
        <begin position="390"/>
        <end position="433"/>
    </location>
</feature>
<evidence type="ECO:0000256" key="7">
    <source>
        <dbReference type="ARBA" id="ARBA00023235"/>
    </source>
</evidence>
<gene>
    <name evidence="13" type="primary">manA</name>
    <name evidence="13" type="ORF">M1843_14715</name>
</gene>
<evidence type="ECO:0000259" key="12">
    <source>
        <dbReference type="Pfam" id="PF21621"/>
    </source>
</evidence>
<evidence type="ECO:0000313" key="14">
    <source>
        <dbReference type="Proteomes" id="UP001651050"/>
    </source>
</evidence>
<dbReference type="EC" id="5.3.1.8" evidence="4"/>
<evidence type="ECO:0000256" key="3">
    <source>
        <dbReference type="ARBA" id="ARBA00010772"/>
    </source>
</evidence>
<comment type="catalytic activity">
    <reaction evidence="1">
        <text>D-mannose 6-phosphate = D-fructose 6-phosphate</text>
        <dbReference type="Rhea" id="RHEA:12356"/>
        <dbReference type="ChEBI" id="CHEBI:58735"/>
        <dbReference type="ChEBI" id="CHEBI:61527"/>
        <dbReference type="EC" id="5.3.1.8"/>
    </reaction>
</comment>
<dbReference type="PANTHER" id="PTHR10309">
    <property type="entry name" value="MANNOSE-6-PHOSPHATE ISOMERASE"/>
    <property type="match status" value="1"/>
</dbReference>
<evidence type="ECO:0000256" key="4">
    <source>
        <dbReference type="ARBA" id="ARBA00011956"/>
    </source>
</evidence>
<evidence type="ECO:0000259" key="11">
    <source>
        <dbReference type="Pfam" id="PF20511"/>
    </source>
</evidence>
<dbReference type="GO" id="GO:0004476">
    <property type="term" value="F:mannose-6-phosphate isomerase activity"/>
    <property type="evidence" value="ECO:0007669"/>
    <property type="project" value="UniProtKB-EC"/>
</dbReference>
<dbReference type="Proteomes" id="UP001651050">
    <property type="component" value="Unassembled WGS sequence"/>
</dbReference>
<feature type="compositionally biased region" description="Low complexity" evidence="10">
    <location>
        <begin position="12"/>
        <end position="23"/>
    </location>
</feature>
<protein>
    <recommendedName>
        <fullName evidence="4">mannose-6-phosphate isomerase</fullName>
        <ecNumber evidence="4">5.3.1.8</ecNumber>
    </recommendedName>
    <alternativeName>
        <fullName evidence="8">Phosphohexomutase</fullName>
    </alternativeName>
    <alternativeName>
        <fullName evidence="9">Phosphomannose isomerase</fullName>
    </alternativeName>
</protein>
<keyword evidence="7 13" id="KW-0413">Isomerase</keyword>
<dbReference type="PRINTS" id="PR00714">
    <property type="entry name" value="MAN6PISMRASE"/>
</dbReference>
<feature type="domain" description="Phosphomannose isomerase type I catalytic" evidence="11">
    <location>
        <begin position="36"/>
        <end position="183"/>
    </location>
</feature>
<dbReference type="Pfam" id="PF21621">
    <property type="entry name" value="MPI_cupin_dom"/>
    <property type="match status" value="1"/>
</dbReference>
<dbReference type="Gene3D" id="2.60.120.10">
    <property type="entry name" value="Jelly Rolls"/>
    <property type="match status" value="2"/>
</dbReference>
<sequence length="438" mass="45489">MDALTTRTHPSAAPARTAGTAVADRAGTTNGSLPVQHLDNPVRAYDWGSATHIPDLLGREPDGTPAAELWLGAHPGAPSRVAAGGHAGRTLDDLVRAEPHAVLGRRVADRFGPRLPFLLKLLAADRALSLQVHPRPHLARAGYHRETRAGLPAGHPQRSFHDDQHKPEMIVALSPFEALAGFRSPRSVLALLEGLDGVLVDAVRTALADRPSTTGVRAATEALVAARRSPSCADDVTAAVEAVTRRHHATGGAGATARADATVLALAEQHPGDPGALVSLLLNRVTLEPGEAMYVPAGEVHAYLSGFGVEVMAASDNVLRAGLTTKHVDAPALLECASFAPRPPARPATVVSGGESVVVTYRAPVEEFALTFADVVPDEPVPLAVDGPRVVLALDGDARLLTGSGELALRRGESCFVPDSAGPVTVDGAAHVVCAWVP</sequence>
<dbReference type="NCBIfam" id="TIGR00218">
    <property type="entry name" value="manA"/>
    <property type="match status" value="1"/>
</dbReference>
<reference evidence="13 14" key="1">
    <citation type="submission" date="2022-02" db="EMBL/GenBank/DDBJ databases">
        <title>The car tank lid bacteriome: a reservoir of bacteria with potential in bioremediation of fuel.</title>
        <authorList>
            <person name="Vidal-Verdu A."/>
            <person name="Gomez-Martinez D."/>
            <person name="Latorre-Perez A."/>
            <person name="Pereto J."/>
            <person name="Porcar M."/>
        </authorList>
    </citation>
    <scope>NUCLEOTIDE SEQUENCE [LARGE SCALE GENOMIC DNA]</scope>
    <source>
        <strain evidence="13 14">4D.3</strain>
    </source>
</reference>
<dbReference type="InterPro" id="IPR046457">
    <property type="entry name" value="PMI_typeI_cat"/>
</dbReference>
<dbReference type="InterPro" id="IPR014710">
    <property type="entry name" value="RmlC-like_jellyroll"/>
</dbReference>
<dbReference type="InterPro" id="IPR016305">
    <property type="entry name" value="Mannose-6-P_Isomerase"/>
</dbReference>
<evidence type="ECO:0000256" key="1">
    <source>
        <dbReference type="ARBA" id="ARBA00000757"/>
    </source>
</evidence>
<dbReference type="Pfam" id="PF20511">
    <property type="entry name" value="PMI_typeI_cat"/>
    <property type="match status" value="1"/>
</dbReference>
<keyword evidence="14" id="KW-1185">Reference proteome</keyword>
<evidence type="ECO:0000256" key="6">
    <source>
        <dbReference type="ARBA" id="ARBA00022833"/>
    </source>
</evidence>
<accession>A0ABT0J686</accession>
<dbReference type="RefSeq" id="WP_416344856.1">
    <property type="nucleotide sequence ID" value="NZ_JALQCY010000004.1"/>
</dbReference>
<comment type="caution">
    <text evidence="13">The sequence shown here is derived from an EMBL/GenBank/DDBJ whole genome shotgun (WGS) entry which is preliminary data.</text>
</comment>
<dbReference type="InterPro" id="IPR001250">
    <property type="entry name" value="Man6P_Isoase-1"/>
</dbReference>
<name>A0ABT0J686_9MICO</name>
<comment type="similarity">
    <text evidence="3">Belongs to the mannose-6-phosphate isomerase type 1 family.</text>
</comment>
<evidence type="ECO:0000256" key="8">
    <source>
        <dbReference type="ARBA" id="ARBA00029741"/>
    </source>
</evidence>
<dbReference type="InterPro" id="IPR049071">
    <property type="entry name" value="MPI_cupin_dom"/>
</dbReference>
<keyword evidence="6" id="KW-0862">Zinc</keyword>
<evidence type="ECO:0000256" key="2">
    <source>
        <dbReference type="ARBA" id="ARBA00001947"/>
    </source>
</evidence>
<dbReference type="CDD" id="cd07011">
    <property type="entry name" value="cupin_PMI_type_I_N"/>
    <property type="match status" value="1"/>
</dbReference>
<evidence type="ECO:0000256" key="9">
    <source>
        <dbReference type="ARBA" id="ARBA00030762"/>
    </source>
</evidence>
<comment type="cofactor">
    <cofactor evidence="2">
        <name>Zn(2+)</name>
        <dbReference type="ChEBI" id="CHEBI:29105"/>
    </cofactor>
</comment>
<dbReference type="PIRSF" id="PIRSF001480">
    <property type="entry name" value="Mannose-6-phosphate_isomerase"/>
    <property type="match status" value="1"/>
</dbReference>
<dbReference type="SUPFAM" id="SSF51182">
    <property type="entry name" value="RmlC-like cupins"/>
    <property type="match status" value="1"/>
</dbReference>
<dbReference type="PANTHER" id="PTHR10309:SF0">
    <property type="entry name" value="MANNOSE-6-PHOSPHATE ISOMERASE"/>
    <property type="match status" value="1"/>
</dbReference>
<proteinExistence type="inferred from homology"/>
<feature type="region of interest" description="Disordered" evidence="10">
    <location>
        <begin position="1"/>
        <end position="37"/>
    </location>
</feature>
<evidence type="ECO:0000256" key="5">
    <source>
        <dbReference type="ARBA" id="ARBA00022723"/>
    </source>
</evidence>
<evidence type="ECO:0000313" key="13">
    <source>
        <dbReference type="EMBL" id="MCK9795002.1"/>
    </source>
</evidence>
<evidence type="ECO:0000256" key="10">
    <source>
        <dbReference type="SAM" id="MobiDB-lite"/>
    </source>
</evidence>
<dbReference type="Gene3D" id="1.10.441.10">
    <property type="entry name" value="Phosphomannose Isomerase, domain 2"/>
    <property type="match status" value="1"/>
</dbReference>
<dbReference type="InterPro" id="IPR011051">
    <property type="entry name" value="RmlC_Cupin_sf"/>
</dbReference>